<organism evidence="7 8">
    <name type="scientific">Clitoria ternatea</name>
    <name type="common">Butterfly pea</name>
    <dbReference type="NCBI Taxonomy" id="43366"/>
    <lineage>
        <taxon>Eukaryota</taxon>
        <taxon>Viridiplantae</taxon>
        <taxon>Streptophyta</taxon>
        <taxon>Embryophyta</taxon>
        <taxon>Tracheophyta</taxon>
        <taxon>Spermatophyta</taxon>
        <taxon>Magnoliopsida</taxon>
        <taxon>eudicotyledons</taxon>
        <taxon>Gunneridae</taxon>
        <taxon>Pentapetalae</taxon>
        <taxon>rosids</taxon>
        <taxon>fabids</taxon>
        <taxon>Fabales</taxon>
        <taxon>Fabaceae</taxon>
        <taxon>Papilionoideae</taxon>
        <taxon>50 kb inversion clade</taxon>
        <taxon>NPAAA clade</taxon>
        <taxon>indigoferoid/millettioid clade</taxon>
        <taxon>Phaseoleae</taxon>
        <taxon>Clitoria</taxon>
    </lineage>
</organism>
<dbReference type="PANTHER" id="PTHR47965">
    <property type="entry name" value="ASPARTYL PROTEASE-RELATED"/>
    <property type="match status" value="1"/>
</dbReference>
<evidence type="ECO:0000256" key="5">
    <source>
        <dbReference type="SAM" id="SignalP"/>
    </source>
</evidence>
<evidence type="ECO:0000256" key="1">
    <source>
        <dbReference type="ARBA" id="ARBA00004239"/>
    </source>
</evidence>
<feature type="chain" id="PRO_5042958430" description="Peptidase A1 domain-containing protein" evidence="5">
    <location>
        <begin position="24"/>
        <end position="434"/>
    </location>
</feature>
<comment type="caution">
    <text evidence="7">The sequence shown here is derived from an EMBL/GenBank/DDBJ whole genome shotgun (WGS) entry which is preliminary data.</text>
</comment>
<dbReference type="PANTHER" id="PTHR47965:SF44">
    <property type="entry name" value="7S GLOBULIN 2 SMALL SUBUNIT, PUTATIVE-RELATED"/>
    <property type="match status" value="1"/>
</dbReference>
<dbReference type="InterPro" id="IPR032799">
    <property type="entry name" value="TAXi_C"/>
</dbReference>
<evidence type="ECO:0000256" key="3">
    <source>
        <dbReference type="ARBA" id="ARBA00022525"/>
    </source>
</evidence>
<accession>A0AAN9JPV4</accession>
<dbReference type="GO" id="GO:0004190">
    <property type="term" value="F:aspartic-type endopeptidase activity"/>
    <property type="evidence" value="ECO:0007669"/>
    <property type="project" value="InterPro"/>
</dbReference>
<dbReference type="Pfam" id="PF14541">
    <property type="entry name" value="TAXi_C"/>
    <property type="match status" value="1"/>
</dbReference>
<dbReference type="PROSITE" id="PS51767">
    <property type="entry name" value="PEPTIDASE_A1"/>
    <property type="match status" value="1"/>
</dbReference>
<protein>
    <recommendedName>
        <fullName evidence="6">Peptidase A1 domain-containing protein</fullName>
    </recommendedName>
</protein>
<evidence type="ECO:0000256" key="2">
    <source>
        <dbReference type="ARBA" id="ARBA00007447"/>
    </source>
</evidence>
<gene>
    <name evidence="7" type="ORF">RJT34_14157</name>
</gene>
<dbReference type="Gene3D" id="2.40.70.10">
    <property type="entry name" value="Acid Proteases"/>
    <property type="match status" value="2"/>
</dbReference>
<comment type="subcellular location">
    <subcellularLocation>
        <location evidence="1">Secreted</location>
        <location evidence="1">Extracellular space</location>
    </subcellularLocation>
</comment>
<dbReference type="GO" id="GO:0005576">
    <property type="term" value="C:extracellular region"/>
    <property type="evidence" value="ECO:0007669"/>
    <property type="project" value="UniProtKB-SubCell"/>
</dbReference>
<evidence type="ECO:0000259" key="6">
    <source>
        <dbReference type="PROSITE" id="PS51767"/>
    </source>
</evidence>
<keyword evidence="8" id="KW-1185">Reference proteome</keyword>
<feature type="domain" description="Peptidase A1" evidence="6">
    <location>
        <begin position="48"/>
        <end position="421"/>
    </location>
</feature>
<name>A0AAN9JPV4_CLITE</name>
<dbReference type="InterPro" id="IPR021109">
    <property type="entry name" value="Peptidase_aspartic_dom_sf"/>
</dbReference>
<dbReference type="EMBL" id="JAYKXN010000003">
    <property type="protein sequence ID" value="KAK7303255.1"/>
    <property type="molecule type" value="Genomic_DNA"/>
</dbReference>
<keyword evidence="3" id="KW-0964">Secreted</keyword>
<keyword evidence="4 5" id="KW-0732">Signal</keyword>
<feature type="signal peptide" evidence="5">
    <location>
        <begin position="1"/>
        <end position="23"/>
    </location>
</feature>
<evidence type="ECO:0000313" key="8">
    <source>
        <dbReference type="Proteomes" id="UP001359559"/>
    </source>
</evidence>
<dbReference type="FunFam" id="2.40.70.10:FF:000041">
    <property type="entry name" value="Basic 7S globulin"/>
    <property type="match status" value="1"/>
</dbReference>
<dbReference type="InterPro" id="IPR001461">
    <property type="entry name" value="Aspartic_peptidase_A1"/>
</dbReference>
<dbReference type="GO" id="GO:0006508">
    <property type="term" value="P:proteolysis"/>
    <property type="evidence" value="ECO:0007669"/>
    <property type="project" value="InterPro"/>
</dbReference>
<dbReference type="InterPro" id="IPR032861">
    <property type="entry name" value="TAXi_N"/>
</dbReference>
<sequence length="434" mass="47355">MHSSYTIQFFVLFIALFSTSCLSASLAPNPKPHPYILPITKDPATNAFYTTIGIGNPRHNFNVVIDLTGETLWYDCGNKYNSSSYNPMSCDSNTCPSKHTNACSYCLGPYKAGCTNNTCYTNNYNPLNLIIFPGYLAEDVIFISQIQVPGFVSGCTNSDSDSFTRRTLVKKLPKGSKGMLGLARSQFALPTQLALLKKLPPKFSLCLPSSNNLGFTNLLIGPEGHPQDVSKYVQTTPLILNPFDTGPNFEEGTPSTEYFIDVKSVKVDGQVVDLKPSLLSMDKKGNGGTKISTITRFSELQSFVYKPFVRDFLKKAADRRLKRVASVPPFEACFDSRSIGNSVTGLAVPTIDLVFQGGVQWTIHGANSMVMANKNVACLAFVDGGTVASMSFYKASIVIGSHQLEENLLVFDLANSKLSFSSSLLVHNKTCSHI</sequence>
<dbReference type="Proteomes" id="UP001359559">
    <property type="component" value="Unassembled WGS sequence"/>
</dbReference>
<dbReference type="AlphaFoldDB" id="A0AAN9JPV4"/>
<proteinExistence type="inferred from homology"/>
<dbReference type="SUPFAM" id="SSF50630">
    <property type="entry name" value="Acid proteases"/>
    <property type="match status" value="1"/>
</dbReference>
<evidence type="ECO:0000256" key="4">
    <source>
        <dbReference type="ARBA" id="ARBA00022729"/>
    </source>
</evidence>
<comment type="similarity">
    <text evidence="2">Belongs to the peptidase A1 family.</text>
</comment>
<dbReference type="InterPro" id="IPR033121">
    <property type="entry name" value="PEPTIDASE_A1"/>
</dbReference>
<reference evidence="7 8" key="1">
    <citation type="submission" date="2024-01" db="EMBL/GenBank/DDBJ databases">
        <title>The genomes of 5 underutilized Papilionoideae crops provide insights into root nodulation and disease resistance.</title>
        <authorList>
            <person name="Yuan L."/>
        </authorList>
    </citation>
    <scope>NUCLEOTIDE SEQUENCE [LARGE SCALE GENOMIC DNA]</scope>
    <source>
        <strain evidence="7">LY-2023</strain>
        <tissue evidence="7">Leaf</tissue>
    </source>
</reference>
<evidence type="ECO:0000313" key="7">
    <source>
        <dbReference type="EMBL" id="KAK7303255.1"/>
    </source>
</evidence>
<dbReference type="Pfam" id="PF14543">
    <property type="entry name" value="TAXi_N"/>
    <property type="match status" value="1"/>
</dbReference>